<dbReference type="Pfam" id="PF21780">
    <property type="entry name" value="DUF6875"/>
    <property type="match status" value="1"/>
</dbReference>
<evidence type="ECO:0000313" key="3">
    <source>
        <dbReference type="Proteomes" id="UP000190965"/>
    </source>
</evidence>
<proteinExistence type="predicted"/>
<evidence type="ECO:0000313" key="2">
    <source>
        <dbReference type="EMBL" id="OPB00397.1"/>
    </source>
</evidence>
<dbReference type="AlphaFoldDB" id="A0A1T2Z8N2"/>
<dbReference type="Proteomes" id="UP000190965">
    <property type="component" value="Unassembled WGS sequence"/>
</dbReference>
<gene>
    <name evidence="2" type="ORF">BFW87_01495</name>
</gene>
<protein>
    <recommendedName>
        <fullName evidence="1">DUF6875 domain-containing protein</fullName>
    </recommendedName>
</protein>
<organism evidence="2 3">
    <name type="scientific">Pseudomonas fluorescens</name>
    <dbReference type="NCBI Taxonomy" id="294"/>
    <lineage>
        <taxon>Bacteria</taxon>
        <taxon>Pseudomonadati</taxon>
        <taxon>Pseudomonadota</taxon>
        <taxon>Gammaproteobacteria</taxon>
        <taxon>Pseudomonadales</taxon>
        <taxon>Pseudomonadaceae</taxon>
        <taxon>Pseudomonas</taxon>
    </lineage>
</organism>
<feature type="domain" description="DUF6875" evidence="1">
    <location>
        <begin position="34"/>
        <end position="201"/>
    </location>
</feature>
<dbReference type="EMBL" id="MSDF01000002">
    <property type="protein sequence ID" value="OPB00397.1"/>
    <property type="molecule type" value="Genomic_DNA"/>
</dbReference>
<dbReference type="InterPro" id="IPR049240">
    <property type="entry name" value="DUF6875"/>
</dbReference>
<name>A0A1T2Z8N2_PSEFL</name>
<comment type="caution">
    <text evidence="2">The sequence shown here is derived from an EMBL/GenBank/DDBJ whole genome shotgun (WGS) entry which is preliminary data.</text>
</comment>
<accession>A0A1T2Z8N2</accession>
<evidence type="ECO:0000259" key="1">
    <source>
        <dbReference type="Pfam" id="PF21780"/>
    </source>
</evidence>
<sequence>MMERDTHSAGQLKLVPISRALEGASEGCSEQMVEIARWCQSYLCNPHPELGRTGVVCPWTPPSIKRETFWLVDIHFAGRDEEAVCQDILTLIDAFKGNAPQDGNASQFKAIVGVLHGLDDPEQVNHYHALLKLRFLSAGLMLGEFYSLCPKPGLRSDAFNPLCSPVPLLVVREMVELDIAFLADQPQFVEAYLRTHGARAKVGINSVLHQEDRLSLSNEHMAVLRQIVAS</sequence>
<reference evidence="2 3" key="1">
    <citation type="submission" date="2016-12" db="EMBL/GenBank/DDBJ databases">
        <title>Draft genome sequences of seven strains of Pseudomonas fluorescens that produce 4-formylaminooxyvinylglycine.</title>
        <authorList>
            <person name="Okrent R.A."/>
            <person name="Manning V.A."/>
            <person name="Trippe K.M."/>
        </authorList>
    </citation>
    <scope>NUCLEOTIDE SEQUENCE [LARGE SCALE GENOMIC DNA]</scope>
    <source>
        <strain evidence="2 3">P5A</strain>
    </source>
</reference>